<comment type="caution">
    <text evidence="2">The sequence shown here is derived from an EMBL/GenBank/DDBJ whole genome shotgun (WGS) entry which is preliminary data.</text>
</comment>
<evidence type="ECO:0000313" key="3">
    <source>
        <dbReference type="Proteomes" id="UP000183567"/>
    </source>
</evidence>
<sequence length="371" mass="42094">MSPSTTEQTLLVRLVQQGFQIKSSRQRRLGAHPVFEFSLTGGQTVLVWSRPSSSDSDWSRQVFESEICLLRWLSLRSLVPAPRLLHVLQSDTGNPWGAFVTEGMTGEPIKDVYSSLSSWAKEELVRSYADFALKMFDLDVPQTIGSISPRSSLDELVVIPKSGNTSHTRASVVFSTLQKYLEYLTILKRRRVFTLDTEEQDRFRAQASISQLIAHLRRRLLQLDERCLRHVVLAHDGLGDMNFMVDSTGKITGVLDWWMHSTLPAIIAADYPPWLRYDGINDPRFAAPSKSWLETPEESMRLRVIYQEAVKVNNLYYTALMQGTQLREAVGWVFDIEDDSCCARMKQWTLSAFGPPITSLSALDDSRCIIA</sequence>
<dbReference type="PANTHER" id="PTHR21310">
    <property type="entry name" value="AMINOGLYCOSIDE PHOSPHOTRANSFERASE-RELATED-RELATED"/>
    <property type="match status" value="1"/>
</dbReference>
<dbReference type="AlphaFoldDB" id="A0A1J8PGY5"/>
<dbReference type="EMBL" id="LVVM01006288">
    <property type="protein sequence ID" value="OJA08478.1"/>
    <property type="molecule type" value="Genomic_DNA"/>
</dbReference>
<feature type="domain" description="Aminoglycoside phosphotransferase" evidence="1">
    <location>
        <begin position="34"/>
        <end position="257"/>
    </location>
</feature>
<dbReference type="Proteomes" id="UP000183567">
    <property type="component" value="Unassembled WGS sequence"/>
</dbReference>
<dbReference type="Pfam" id="PF01636">
    <property type="entry name" value="APH"/>
    <property type="match status" value="1"/>
</dbReference>
<dbReference type="PANTHER" id="PTHR21310:SF15">
    <property type="entry name" value="AMINOGLYCOSIDE PHOSPHOTRANSFERASE DOMAIN-CONTAINING PROTEIN"/>
    <property type="match status" value="1"/>
</dbReference>
<reference evidence="2 3" key="1">
    <citation type="submission" date="2016-03" db="EMBL/GenBank/DDBJ databases">
        <title>Comparative genomics of the ectomycorrhizal sister species Rhizopogon vinicolor and Rhizopogon vesiculosus (Basidiomycota: Boletales) reveals a divergence of the mating type B locus.</title>
        <authorList>
            <person name="Mujic A.B."/>
            <person name="Kuo A."/>
            <person name="Tritt A."/>
            <person name="Lipzen A."/>
            <person name="Chen C."/>
            <person name="Johnson J."/>
            <person name="Sharma A."/>
            <person name="Barry K."/>
            <person name="Grigoriev I.V."/>
            <person name="Spatafora J.W."/>
        </authorList>
    </citation>
    <scope>NUCLEOTIDE SEQUENCE [LARGE SCALE GENOMIC DNA]</scope>
    <source>
        <strain evidence="2 3">AM-OR11-056</strain>
    </source>
</reference>
<proteinExistence type="predicted"/>
<dbReference type="SUPFAM" id="SSF56112">
    <property type="entry name" value="Protein kinase-like (PK-like)"/>
    <property type="match status" value="1"/>
</dbReference>
<gene>
    <name evidence="2" type="ORF">AZE42_02858</name>
</gene>
<dbReference type="InterPro" id="IPR051678">
    <property type="entry name" value="AGP_Transferase"/>
</dbReference>
<protein>
    <recommendedName>
        <fullName evidence="1">Aminoglycoside phosphotransferase domain-containing protein</fullName>
    </recommendedName>
</protein>
<accession>A0A1J8PGY5</accession>
<dbReference type="InterPro" id="IPR002575">
    <property type="entry name" value="Aminoglycoside_PTrfase"/>
</dbReference>
<name>A0A1J8PGY5_9AGAM</name>
<evidence type="ECO:0000259" key="1">
    <source>
        <dbReference type="Pfam" id="PF01636"/>
    </source>
</evidence>
<keyword evidence="3" id="KW-1185">Reference proteome</keyword>
<evidence type="ECO:0000313" key="2">
    <source>
        <dbReference type="EMBL" id="OJA08478.1"/>
    </source>
</evidence>
<organism evidence="2 3">
    <name type="scientific">Rhizopogon vesiculosus</name>
    <dbReference type="NCBI Taxonomy" id="180088"/>
    <lineage>
        <taxon>Eukaryota</taxon>
        <taxon>Fungi</taxon>
        <taxon>Dikarya</taxon>
        <taxon>Basidiomycota</taxon>
        <taxon>Agaricomycotina</taxon>
        <taxon>Agaricomycetes</taxon>
        <taxon>Agaricomycetidae</taxon>
        <taxon>Boletales</taxon>
        <taxon>Suillineae</taxon>
        <taxon>Rhizopogonaceae</taxon>
        <taxon>Rhizopogon</taxon>
    </lineage>
</organism>
<dbReference type="OrthoDB" id="10003767at2759"/>
<dbReference type="InterPro" id="IPR011009">
    <property type="entry name" value="Kinase-like_dom_sf"/>
</dbReference>